<dbReference type="PANTHER" id="PTHR46551">
    <property type="entry name" value="SAP DOMAIN-CONTAINING RIBONUCLEOPROTEIN"/>
    <property type="match status" value="1"/>
</dbReference>
<evidence type="ECO:0000256" key="3">
    <source>
        <dbReference type="SAM" id="MobiDB-lite"/>
    </source>
</evidence>
<feature type="compositionally biased region" description="Basic residues" evidence="3">
    <location>
        <begin position="235"/>
        <end position="249"/>
    </location>
</feature>
<feature type="domain" description="SAP" evidence="4">
    <location>
        <begin position="4"/>
        <end position="38"/>
    </location>
</feature>
<evidence type="ECO:0000256" key="1">
    <source>
        <dbReference type="ARBA" id="ARBA00022553"/>
    </source>
</evidence>
<feature type="compositionally biased region" description="Basic and acidic residues" evidence="3">
    <location>
        <begin position="250"/>
        <end position="282"/>
    </location>
</feature>
<evidence type="ECO:0000259" key="4">
    <source>
        <dbReference type="PROSITE" id="PS50800"/>
    </source>
</evidence>
<organism evidence="5 6">
    <name type="scientific">Clohesyomyces aquaticus</name>
    <dbReference type="NCBI Taxonomy" id="1231657"/>
    <lineage>
        <taxon>Eukaryota</taxon>
        <taxon>Fungi</taxon>
        <taxon>Dikarya</taxon>
        <taxon>Ascomycota</taxon>
        <taxon>Pezizomycotina</taxon>
        <taxon>Dothideomycetes</taxon>
        <taxon>Pleosporomycetidae</taxon>
        <taxon>Pleosporales</taxon>
        <taxon>Lindgomycetaceae</taxon>
        <taxon>Clohesyomyces</taxon>
    </lineage>
</organism>
<dbReference type="AlphaFoldDB" id="A0A1Y1YKE8"/>
<dbReference type="InterPro" id="IPR003034">
    <property type="entry name" value="SAP_dom"/>
</dbReference>
<evidence type="ECO:0000313" key="5">
    <source>
        <dbReference type="EMBL" id="ORX98313.1"/>
    </source>
</evidence>
<dbReference type="GO" id="GO:0005634">
    <property type="term" value="C:nucleus"/>
    <property type="evidence" value="ECO:0007669"/>
    <property type="project" value="TreeGrafter"/>
</dbReference>
<dbReference type="InterPro" id="IPR052240">
    <property type="entry name" value="SAP_domain_ribonucleoprotein"/>
</dbReference>
<feature type="compositionally biased region" description="Basic and acidic residues" evidence="3">
    <location>
        <begin position="136"/>
        <end position="156"/>
    </location>
</feature>
<feature type="compositionally biased region" description="Basic and acidic residues" evidence="3">
    <location>
        <begin position="190"/>
        <end position="202"/>
    </location>
</feature>
<dbReference type="InterPro" id="IPR036361">
    <property type="entry name" value="SAP_dom_sf"/>
</dbReference>
<feature type="region of interest" description="Disordered" evidence="3">
    <location>
        <begin position="17"/>
        <end position="65"/>
    </location>
</feature>
<feature type="region of interest" description="Disordered" evidence="3">
    <location>
        <begin position="181"/>
        <end position="308"/>
    </location>
</feature>
<dbReference type="Pfam" id="PF18592">
    <property type="entry name" value="Tho1_MOS11_C"/>
    <property type="match status" value="1"/>
</dbReference>
<dbReference type="STRING" id="1231657.A0A1Y1YKE8"/>
<sequence>MSEYSKMKNADLEALLKTRGLPTGGKKADMVDRLTKDDETKKAAETKTGDAPAASDKVAVLHPEDEIDWDDDASDTVAEPAKPAAAAVTAAETTTEPAEATIKAGGQGQVPNPQALPNLKTGIDPSKTSDLTVKAAPEDGKEDSSDAAPAEKEKTSVDFAKGLAATSLDAEIEKRKARAKRFGLNIENDEGLKKLERQKKGGDFGPPKGLDDSLPERNRKRGREARDDNEDGGRNKRRGGGRFAGRRGRGNRDGDNRRDNRNEGRNENRTQGRTEDKSKQAGREGGPGSEEWARKLEARKNRFATAST</sequence>
<dbReference type="PROSITE" id="PS50800">
    <property type="entry name" value="SAP"/>
    <property type="match status" value="1"/>
</dbReference>
<feature type="compositionally biased region" description="Low complexity" evidence="3">
    <location>
        <begin position="91"/>
        <end position="104"/>
    </location>
</feature>
<dbReference type="EMBL" id="MCFA01000217">
    <property type="protein sequence ID" value="ORX98313.1"/>
    <property type="molecule type" value="Genomic_DNA"/>
</dbReference>
<comment type="similarity">
    <text evidence="2">Belongs to the SAP domain-containing ribonucleoprotein family.</text>
</comment>
<dbReference type="Pfam" id="PF02037">
    <property type="entry name" value="SAP"/>
    <property type="match status" value="1"/>
</dbReference>
<keyword evidence="1" id="KW-0597">Phosphoprotein</keyword>
<comment type="caution">
    <text evidence="5">The sequence shown here is derived from an EMBL/GenBank/DDBJ whole genome shotgun (WGS) entry which is preliminary data.</text>
</comment>
<dbReference type="InterPro" id="IPR040746">
    <property type="entry name" value="THO1_MOS11_C"/>
</dbReference>
<dbReference type="Proteomes" id="UP000193144">
    <property type="component" value="Unassembled WGS sequence"/>
</dbReference>
<protein>
    <recommendedName>
        <fullName evidence="4">SAP domain-containing protein</fullName>
    </recommendedName>
</protein>
<dbReference type="SMART" id="SM00513">
    <property type="entry name" value="SAP"/>
    <property type="match status" value="1"/>
</dbReference>
<reference evidence="5 6" key="1">
    <citation type="submission" date="2016-07" db="EMBL/GenBank/DDBJ databases">
        <title>Pervasive Adenine N6-methylation of Active Genes in Fungi.</title>
        <authorList>
            <consortium name="DOE Joint Genome Institute"/>
            <person name="Mondo S.J."/>
            <person name="Dannebaum R.O."/>
            <person name="Kuo R.C."/>
            <person name="Labutti K."/>
            <person name="Haridas S."/>
            <person name="Kuo A."/>
            <person name="Salamov A."/>
            <person name="Ahrendt S.R."/>
            <person name="Lipzen A."/>
            <person name="Sullivan W."/>
            <person name="Andreopoulos W.B."/>
            <person name="Clum A."/>
            <person name="Lindquist E."/>
            <person name="Daum C."/>
            <person name="Ramamoorthy G.K."/>
            <person name="Gryganskyi A."/>
            <person name="Culley D."/>
            <person name="Magnuson J.K."/>
            <person name="James T.Y."/>
            <person name="O'Malley M.A."/>
            <person name="Stajich J.E."/>
            <person name="Spatafora J.W."/>
            <person name="Visel A."/>
            <person name="Grigoriev I.V."/>
        </authorList>
    </citation>
    <scope>NUCLEOTIDE SEQUENCE [LARGE SCALE GENOMIC DNA]</scope>
    <source>
        <strain evidence="5 6">CBS 115471</strain>
    </source>
</reference>
<dbReference type="Gene3D" id="1.10.720.30">
    <property type="entry name" value="SAP domain"/>
    <property type="match status" value="1"/>
</dbReference>
<proteinExistence type="inferred from homology"/>
<dbReference type="PANTHER" id="PTHR46551:SF1">
    <property type="entry name" value="SAP DOMAIN-CONTAINING RIBONUCLEOPROTEIN"/>
    <property type="match status" value="1"/>
</dbReference>
<evidence type="ECO:0000313" key="6">
    <source>
        <dbReference type="Proteomes" id="UP000193144"/>
    </source>
</evidence>
<feature type="compositionally biased region" description="Basic and acidic residues" evidence="3">
    <location>
        <begin position="26"/>
        <end position="48"/>
    </location>
</feature>
<name>A0A1Y1YKE8_9PLEO</name>
<dbReference type="OrthoDB" id="445357at2759"/>
<accession>A0A1Y1YKE8</accession>
<gene>
    <name evidence="5" type="ORF">BCR34DRAFT_593235</name>
</gene>
<dbReference type="GO" id="GO:0016973">
    <property type="term" value="P:poly(A)+ mRNA export from nucleus"/>
    <property type="evidence" value="ECO:0007669"/>
    <property type="project" value="TreeGrafter"/>
</dbReference>
<evidence type="ECO:0000256" key="2">
    <source>
        <dbReference type="ARBA" id="ARBA00046328"/>
    </source>
</evidence>
<dbReference type="SUPFAM" id="SSF68906">
    <property type="entry name" value="SAP domain"/>
    <property type="match status" value="1"/>
</dbReference>
<feature type="compositionally biased region" description="Basic and acidic residues" evidence="3">
    <location>
        <begin position="291"/>
        <end position="300"/>
    </location>
</feature>
<feature type="region of interest" description="Disordered" evidence="3">
    <location>
        <begin position="91"/>
        <end position="157"/>
    </location>
</feature>
<keyword evidence="6" id="KW-1185">Reference proteome</keyword>